<evidence type="ECO:0000256" key="3">
    <source>
        <dbReference type="ARBA" id="ARBA00022475"/>
    </source>
</evidence>
<evidence type="ECO:0000256" key="15">
    <source>
        <dbReference type="SAM" id="Coils"/>
    </source>
</evidence>
<comment type="caution">
    <text evidence="16">The sequence shown here is derived from an EMBL/GenBank/DDBJ whole genome shotgun (WGS) entry which is preliminary data.</text>
</comment>
<dbReference type="EMBL" id="MFDD01000015">
    <property type="protein sequence ID" value="OGE39736.1"/>
    <property type="molecule type" value="Genomic_DNA"/>
</dbReference>
<keyword evidence="9 13" id="KW-0472">Membrane</keyword>
<evidence type="ECO:0000256" key="8">
    <source>
        <dbReference type="ARBA" id="ARBA00023065"/>
    </source>
</evidence>
<feature type="transmembrane region" description="Helical" evidence="13">
    <location>
        <begin position="12"/>
        <end position="29"/>
    </location>
</feature>
<evidence type="ECO:0000256" key="7">
    <source>
        <dbReference type="ARBA" id="ARBA00022989"/>
    </source>
</evidence>
<comment type="function">
    <text evidence="13">Component of the F(0) channel, it forms part of the peripheral stalk, linking F(1) to F(0).</text>
</comment>
<keyword evidence="5 13" id="KW-0812">Transmembrane</keyword>
<evidence type="ECO:0000313" key="17">
    <source>
        <dbReference type="Proteomes" id="UP000177328"/>
    </source>
</evidence>
<protein>
    <recommendedName>
        <fullName evidence="13">ATP synthase subunit b</fullName>
    </recommendedName>
    <alternativeName>
        <fullName evidence="13">ATP synthase F(0) sector subunit b</fullName>
    </alternativeName>
    <alternativeName>
        <fullName evidence="13">ATPase subunit I</fullName>
    </alternativeName>
    <alternativeName>
        <fullName evidence="13">F-type ATPase subunit b</fullName>
        <shortName evidence="13">F-ATPase subunit b</shortName>
    </alternativeName>
</protein>
<keyword evidence="3 13" id="KW-1003">Cell membrane</keyword>
<evidence type="ECO:0000256" key="11">
    <source>
        <dbReference type="ARBA" id="ARBA00025198"/>
    </source>
</evidence>
<keyword evidence="6 13" id="KW-0375">Hydrogen ion transport</keyword>
<dbReference type="GO" id="GO:0046961">
    <property type="term" value="F:proton-transporting ATPase activity, rotational mechanism"/>
    <property type="evidence" value="ECO:0007669"/>
    <property type="project" value="TreeGrafter"/>
</dbReference>
<evidence type="ECO:0000256" key="9">
    <source>
        <dbReference type="ARBA" id="ARBA00023136"/>
    </source>
</evidence>
<keyword evidence="10 13" id="KW-0066">ATP synthesis</keyword>
<dbReference type="InterPro" id="IPR005864">
    <property type="entry name" value="ATP_synth_F0_bsu_bac"/>
</dbReference>
<keyword evidence="8 13" id="KW-0406">Ion transport</keyword>
<feature type="coiled-coil region" evidence="15">
    <location>
        <begin position="48"/>
        <end position="119"/>
    </location>
</feature>
<dbReference type="AlphaFoldDB" id="A0A1F5KFL2"/>
<keyword evidence="7 13" id="KW-1133">Transmembrane helix</keyword>
<evidence type="ECO:0000313" key="16">
    <source>
        <dbReference type="EMBL" id="OGE39736.1"/>
    </source>
</evidence>
<evidence type="ECO:0000256" key="1">
    <source>
        <dbReference type="ARBA" id="ARBA00005513"/>
    </source>
</evidence>
<dbReference type="InterPro" id="IPR002146">
    <property type="entry name" value="ATP_synth_b/b'su_bac/chlpt"/>
</dbReference>
<dbReference type="Gene3D" id="6.10.250.1580">
    <property type="match status" value="1"/>
</dbReference>
<comment type="subcellular location">
    <subcellularLocation>
        <location evidence="13">Cell membrane</location>
        <topology evidence="13">Single-pass membrane protein</topology>
    </subcellularLocation>
    <subcellularLocation>
        <location evidence="12">Endomembrane system</location>
        <topology evidence="12">Single-pass membrane protein</topology>
    </subcellularLocation>
</comment>
<evidence type="ECO:0000256" key="6">
    <source>
        <dbReference type="ARBA" id="ARBA00022781"/>
    </source>
</evidence>
<accession>A0A1F5KFL2</accession>
<evidence type="ECO:0000256" key="2">
    <source>
        <dbReference type="ARBA" id="ARBA00022448"/>
    </source>
</evidence>
<dbReference type="GO" id="GO:0045259">
    <property type="term" value="C:proton-transporting ATP synthase complex"/>
    <property type="evidence" value="ECO:0007669"/>
    <property type="project" value="UniProtKB-KW"/>
</dbReference>
<comment type="function">
    <text evidence="11 13">F(1)F(0) ATP synthase produces ATP from ADP in the presence of a proton or sodium gradient. F-type ATPases consist of two structural domains, F(1) containing the extramembraneous catalytic core and F(0) containing the membrane proton channel, linked together by a central stalk and a peripheral stalk. During catalysis, ATP synthesis in the catalytic domain of F(1) is coupled via a rotary mechanism of the central stalk subunits to proton translocation.</text>
</comment>
<organism evidence="16 17">
    <name type="scientific">Candidatus Daviesbacteria bacterium RIFCSPHIGHO2_02_FULL_43_12</name>
    <dbReference type="NCBI Taxonomy" id="1797776"/>
    <lineage>
        <taxon>Bacteria</taxon>
        <taxon>Candidatus Daviesiibacteriota</taxon>
    </lineage>
</organism>
<dbReference type="Proteomes" id="UP000177328">
    <property type="component" value="Unassembled WGS sequence"/>
</dbReference>
<evidence type="ECO:0000256" key="10">
    <source>
        <dbReference type="ARBA" id="ARBA00023310"/>
    </source>
</evidence>
<evidence type="ECO:0000256" key="5">
    <source>
        <dbReference type="ARBA" id="ARBA00022692"/>
    </source>
</evidence>
<comment type="similarity">
    <text evidence="1 13 14">Belongs to the ATPase B chain family.</text>
</comment>
<sequence>METVIKTFGVQPILLAAQVVNFLVLLFLLKKFAYKPILKMLDARREKIALSLKQAEQIENRLQAIEAEKDQRLKAAAKEAQAIISEATKSGAQLIEEARQKASEDIKVLLKKNEEAMAREHDLLQKQIKAELSEMIVIGLTKVAKKVLTEKDKNMLVSETIRSI</sequence>
<dbReference type="NCBIfam" id="TIGR01144">
    <property type="entry name" value="ATP_synt_b"/>
    <property type="match status" value="1"/>
</dbReference>
<dbReference type="InterPro" id="IPR050059">
    <property type="entry name" value="ATP_synthase_B_chain"/>
</dbReference>
<evidence type="ECO:0000256" key="13">
    <source>
        <dbReference type="HAMAP-Rule" id="MF_01398"/>
    </source>
</evidence>
<dbReference type="PANTHER" id="PTHR33445">
    <property type="entry name" value="ATP SYNTHASE SUBUNIT B', CHLOROPLASTIC"/>
    <property type="match status" value="1"/>
</dbReference>
<dbReference type="HAMAP" id="MF_01398">
    <property type="entry name" value="ATP_synth_b_bprime"/>
    <property type="match status" value="1"/>
</dbReference>
<gene>
    <name evidence="13" type="primary">atpF</name>
    <name evidence="16" type="ORF">A3D25_03340</name>
</gene>
<proteinExistence type="inferred from homology"/>
<keyword evidence="4 13" id="KW-0138">CF(0)</keyword>
<evidence type="ECO:0000256" key="4">
    <source>
        <dbReference type="ARBA" id="ARBA00022547"/>
    </source>
</evidence>
<dbReference type="GO" id="GO:0005886">
    <property type="term" value="C:plasma membrane"/>
    <property type="evidence" value="ECO:0007669"/>
    <property type="project" value="UniProtKB-SubCell"/>
</dbReference>
<evidence type="ECO:0000256" key="14">
    <source>
        <dbReference type="RuleBase" id="RU003848"/>
    </source>
</evidence>
<keyword evidence="15" id="KW-0175">Coiled coil</keyword>
<dbReference type="GO" id="GO:0012505">
    <property type="term" value="C:endomembrane system"/>
    <property type="evidence" value="ECO:0007669"/>
    <property type="project" value="UniProtKB-SubCell"/>
</dbReference>
<dbReference type="CDD" id="cd06503">
    <property type="entry name" value="ATP-synt_Fo_b"/>
    <property type="match status" value="1"/>
</dbReference>
<dbReference type="Pfam" id="PF00430">
    <property type="entry name" value="ATP-synt_B"/>
    <property type="match status" value="1"/>
</dbReference>
<evidence type="ECO:0000256" key="12">
    <source>
        <dbReference type="ARBA" id="ARBA00037847"/>
    </source>
</evidence>
<name>A0A1F5KFL2_9BACT</name>
<dbReference type="GO" id="GO:0046933">
    <property type="term" value="F:proton-transporting ATP synthase activity, rotational mechanism"/>
    <property type="evidence" value="ECO:0007669"/>
    <property type="project" value="UniProtKB-UniRule"/>
</dbReference>
<comment type="subunit">
    <text evidence="13">F-type ATPases have 2 components, F(1) - the catalytic core - and F(0) - the membrane proton channel. F(1) has five subunits: alpha(3), beta(3), gamma(1), delta(1), epsilon(1). F(0) has three main subunits: a(1), b(2) and c(10-14). The alpha and beta chains form an alternating ring which encloses part of the gamma chain. F(1) is attached to F(0) by a central stalk formed by the gamma and epsilon chains, while a peripheral stalk is formed by the delta and b chains.</text>
</comment>
<reference evidence="16 17" key="1">
    <citation type="journal article" date="2016" name="Nat. Commun.">
        <title>Thousands of microbial genomes shed light on interconnected biogeochemical processes in an aquifer system.</title>
        <authorList>
            <person name="Anantharaman K."/>
            <person name="Brown C.T."/>
            <person name="Hug L.A."/>
            <person name="Sharon I."/>
            <person name="Castelle C.J."/>
            <person name="Probst A.J."/>
            <person name="Thomas B.C."/>
            <person name="Singh A."/>
            <person name="Wilkins M.J."/>
            <person name="Karaoz U."/>
            <person name="Brodie E.L."/>
            <person name="Williams K.H."/>
            <person name="Hubbard S.S."/>
            <person name="Banfield J.F."/>
        </authorList>
    </citation>
    <scope>NUCLEOTIDE SEQUENCE [LARGE SCALE GENOMIC DNA]</scope>
</reference>
<dbReference type="PANTHER" id="PTHR33445:SF1">
    <property type="entry name" value="ATP SYNTHASE SUBUNIT B"/>
    <property type="match status" value="1"/>
</dbReference>
<keyword evidence="2 13" id="KW-0813">Transport</keyword>